<dbReference type="SUPFAM" id="SSF46785">
    <property type="entry name" value="Winged helix' DNA-binding domain"/>
    <property type="match status" value="1"/>
</dbReference>
<proteinExistence type="predicted"/>
<dbReference type="InterPro" id="IPR036390">
    <property type="entry name" value="WH_DNA-bd_sf"/>
</dbReference>
<gene>
    <name evidence="3" type="ORF">PR048_005759</name>
</gene>
<reference evidence="3 4" key="1">
    <citation type="submission" date="2023-02" db="EMBL/GenBank/DDBJ databases">
        <title>LHISI_Scaffold_Assembly.</title>
        <authorList>
            <person name="Stuart O.P."/>
            <person name="Cleave R."/>
            <person name="Magrath M.J.L."/>
            <person name="Mikheyev A.S."/>
        </authorList>
    </citation>
    <scope>NUCLEOTIDE SEQUENCE [LARGE SCALE GENOMIC DNA]</scope>
    <source>
        <strain evidence="3">Daus_M_001</strain>
        <tissue evidence="3">Leg muscle</tissue>
    </source>
</reference>
<keyword evidence="4" id="KW-1185">Reference proteome</keyword>
<dbReference type="InterPro" id="IPR005818">
    <property type="entry name" value="Histone_H1/H5_H15"/>
</dbReference>
<feature type="region of interest" description="Disordered" evidence="1">
    <location>
        <begin position="74"/>
        <end position="160"/>
    </location>
</feature>
<accession>A0ABQ9I978</accession>
<comment type="caution">
    <text evidence="3">The sequence shown here is derived from an EMBL/GenBank/DDBJ whole genome shotgun (WGS) entry which is preliminary data.</text>
</comment>
<organism evidence="3 4">
    <name type="scientific">Dryococelus australis</name>
    <dbReference type="NCBI Taxonomy" id="614101"/>
    <lineage>
        <taxon>Eukaryota</taxon>
        <taxon>Metazoa</taxon>
        <taxon>Ecdysozoa</taxon>
        <taxon>Arthropoda</taxon>
        <taxon>Hexapoda</taxon>
        <taxon>Insecta</taxon>
        <taxon>Pterygota</taxon>
        <taxon>Neoptera</taxon>
        <taxon>Polyneoptera</taxon>
        <taxon>Phasmatodea</taxon>
        <taxon>Verophasmatodea</taxon>
        <taxon>Anareolatae</taxon>
        <taxon>Phasmatidae</taxon>
        <taxon>Eurycanthinae</taxon>
        <taxon>Dryococelus</taxon>
    </lineage>
</organism>
<evidence type="ECO:0000256" key="1">
    <source>
        <dbReference type="SAM" id="MobiDB-lite"/>
    </source>
</evidence>
<dbReference type="Proteomes" id="UP001159363">
    <property type="component" value="Chromosome 2"/>
</dbReference>
<evidence type="ECO:0000259" key="2">
    <source>
        <dbReference type="Pfam" id="PF00538"/>
    </source>
</evidence>
<dbReference type="EMBL" id="JARBHB010000002">
    <property type="protein sequence ID" value="KAJ8893176.1"/>
    <property type="molecule type" value="Genomic_DNA"/>
</dbReference>
<sequence>MAAVKPKDIMNSIALLKQQNGSTVPEITKFLRQSNFFTRATSATKLAIHRALSRLCEQGLLTCKNSRYQANTLARTVVRRRRSRRRASASRRRRSARRRSRRRASASRRKRRSVRRRSRRRAITSKGGGARPVLSPGGGVPGQGGGALQSRQPSVLRPPP</sequence>
<evidence type="ECO:0000313" key="4">
    <source>
        <dbReference type="Proteomes" id="UP001159363"/>
    </source>
</evidence>
<protein>
    <recommendedName>
        <fullName evidence="2">H15 domain-containing protein</fullName>
    </recommendedName>
</protein>
<evidence type="ECO:0000313" key="3">
    <source>
        <dbReference type="EMBL" id="KAJ8893176.1"/>
    </source>
</evidence>
<dbReference type="Pfam" id="PF00538">
    <property type="entry name" value="Linker_histone"/>
    <property type="match status" value="1"/>
</dbReference>
<name>A0ABQ9I978_9NEOP</name>
<feature type="compositionally biased region" description="Basic residues" evidence="1">
    <location>
        <begin position="77"/>
        <end position="123"/>
    </location>
</feature>
<feature type="domain" description="H15" evidence="2">
    <location>
        <begin position="9"/>
        <end position="62"/>
    </location>
</feature>
<feature type="compositionally biased region" description="Gly residues" evidence="1">
    <location>
        <begin position="126"/>
        <end position="147"/>
    </location>
</feature>